<evidence type="ECO:0000313" key="3">
    <source>
        <dbReference type="EMBL" id="QMW03803.1"/>
    </source>
</evidence>
<dbReference type="InterPro" id="IPR012338">
    <property type="entry name" value="Beta-lactam/transpept-like"/>
</dbReference>
<dbReference type="EMBL" id="CP059732">
    <property type="protein sequence ID" value="QMW03803.1"/>
    <property type="molecule type" value="Genomic_DNA"/>
</dbReference>
<dbReference type="SUPFAM" id="SSF56601">
    <property type="entry name" value="beta-lactamase/transpeptidase-like"/>
    <property type="match status" value="1"/>
</dbReference>
<dbReference type="Proteomes" id="UP000515369">
    <property type="component" value="Chromosome"/>
</dbReference>
<dbReference type="InterPro" id="IPR001466">
    <property type="entry name" value="Beta-lactam-related"/>
</dbReference>
<dbReference type="RefSeq" id="WP_182461060.1">
    <property type="nucleotide sequence ID" value="NZ_CP059732.1"/>
</dbReference>
<protein>
    <submittedName>
        <fullName evidence="3">Beta-lactamase family protein</fullName>
    </submittedName>
</protein>
<reference evidence="3 4" key="1">
    <citation type="submission" date="2020-07" db="EMBL/GenBank/DDBJ databases">
        <title>Spirosoma foliorum sp. nov., isolated from the leaves on the Nejang mountain Korea, Republic of.</title>
        <authorList>
            <person name="Ho H."/>
            <person name="Lee Y.-J."/>
            <person name="Nurcahyanto D.-A."/>
            <person name="Kim S.-G."/>
        </authorList>
    </citation>
    <scope>NUCLEOTIDE SEQUENCE [LARGE SCALE GENOMIC DNA]</scope>
    <source>
        <strain evidence="3 4">PL0136</strain>
    </source>
</reference>
<gene>
    <name evidence="3" type="ORF">H3H32_02265</name>
</gene>
<sequence length="434" mass="47812">MTRSLIALLILFSSIVNDQTVQAQSKILTEAAPAAGGFSAARLARLDASMQAWVNQKWVNGSVVLIARHGKVVFYKAHGYNDPATKAPLDKTGIFRVASQTKALTTVAVMMLWEEGKFSLDDPVSKFIPTFANQKVLATFNAKDTTYTTVPAKRPITIRDLLTHTSGLGYPAIGPPAESAIYAKSNMTGGVGVKGQKLSDAMTRLGTLPLFFQPGEQWKYGLNMDVLGYLIEKWSGMNLEDFFQKRICQPLGMKDTYFNVPPEKGSRLVNFFQGDSAGTIKKQASVFGGVLDMNYPLQKHDYFSGGGGMSSTVYDYATFLQMLLNNGEYNGVRLLARNTVRLMTMNQIGDLNPNIGDHALDNKFGFGFLVISENGSKFTPSQAGTYSWGGVFSTSYWVDPKEDMLVLIYRNMWGPYVSNTDKAFKPLVYQAIND</sequence>
<dbReference type="KEGG" id="sfol:H3H32_02265"/>
<feature type="chain" id="PRO_5028961800" evidence="1">
    <location>
        <begin position="24"/>
        <end position="434"/>
    </location>
</feature>
<dbReference type="AlphaFoldDB" id="A0A7G5GY61"/>
<organism evidence="3 4">
    <name type="scientific">Spirosoma foliorum</name>
    <dbReference type="NCBI Taxonomy" id="2710596"/>
    <lineage>
        <taxon>Bacteria</taxon>
        <taxon>Pseudomonadati</taxon>
        <taxon>Bacteroidota</taxon>
        <taxon>Cytophagia</taxon>
        <taxon>Cytophagales</taxon>
        <taxon>Cytophagaceae</taxon>
        <taxon>Spirosoma</taxon>
    </lineage>
</organism>
<name>A0A7G5GY61_9BACT</name>
<evidence type="ECO:0000259" key="2">
    <source>
        <dbReference type="Pfam" id="PF00144"/>
    </source>
</evidence>
<dbReference type="PANTHER" id="PTHR43283">
    <property type="entry name" value="BETA-LACTAMASE-RELATED"/>
    <property type="match status" value="1"/>
</dbReference>
<dbReference type="InterPro" id="IPR050789">
    <property type="entry name" value="Diverse_Enzym_Activities"/>
</dbReference>
<dbReference type="PANTHER" id="PTHR43283:SF3">
    <property type="entry name" value="BETA-LACTAMASE FAMILY PROTEIN (AFU_ORTHOLOGUE AFUA_5G07500)"/>
    <property type="match status" value="1"/>
</dbReference>
<proteinExistence type="predicted"/>
<accession>A0A7G5GY61</accession>
<evidence type="ECO:0000256" key="1">
    <source>
        <dbReference type="SAM" id="SignalP"/>
    </source>
</evidence>
<feature type="signal peptide" evidence="1">
    <location>
        <begin position="1"/>
        <end position="23"/>
    </location>
</feature>
<feature type="domain" description="Beta-lactamase-related" evidence="2">
    <location>
        <begin position="50"/>
        <end position="418"/>
    </location>
</feature>
<dbReference type="Pfam" id="PF00144">
    <property type="entry name" value="Beta-lactamase"/>
    <property type="match status" value="1"/>
</dbReference>
<keyword evidence="1" id="KW-0732">Signal</keyword>
<dbReference type="Gene3D" id="3.40.710.10">
    <property type="entry name" value="DD-peptidase/beta-lactamase superfamily"/>
    <property type="match status" value="1"/>
</dbReference>
<keyword evidence="4" id="KW-1185">Reference proteome</keyword>
<evidence type="ECO:0000313" key="4">
    <source>
        <dbReference type="Proteomes" id="UP000515369"/>
    </source>
</evidence>